<comment type="caution">
    <text evidence="2">The sequence shown here is derived from an EMBL/GenBank/DDBJ whole genome shotgun (WGS) entry which is preliminary data.</text>
</comment>
<dbReference type="AlphaFoldDB" id="A0AAN7BPJ3"/>
<accession>A0AAN7BPJ3</accession>
<reference evidence="2" key="1">
    <citation type="journal article" date="2023" name="Mol. Phylogenet. Evol.">
        <title>Genome-scale phylogeny and comparative genomics of the fungal order Sordariales.</title>
        <authorList>
            <person name="Hensen N."/>
            <person name="Bonometti L."/>
            <person name="Westerberg I."/>
            <person name="Brannstrom I.O."/>
            <person name="Guillou S."/>
            <person name="Cros-Aarteil S."/>
            <person name="Calhoun S."/>
            <person name="Haridas S."/>
            <person name="Kuo A."/>
            <person name="Mondo S."/>
            <person name="Pangilinan J."/>
            <person name="Riley R."/>
            <person name="LaButti K."/>
            <person name="Andreopoulos B."/>
            <person name="Lipzen A."/>
            <person name="Chen C."/>
            <person name="Yan M."/>
            <person name="Daum C."/>
            <person name="Ng V."/>
            <person name="Clum A."/>
            <person name="Steindorff A."/>
            <person name="Ohm R.A."/>
            <person name="Martin F."/>
            <person name="Silar P."/>
            <person name="Natvig D.O."/>
            <person name="Lalanne C."/>
            <person name="Gautier V."/>
            <person name="Ament-Velasquez S.L."/>
            <person name="Kruys A."/>
            <person name="Hutchinson M.I."/>
            <person name="Powell A.J."/>
            <person name="Barry K."/>
            <person name="Miller A.N."/>
            <person name="Grigoriev I.V."/>
            <person name="Debuchy R."/>
            <person name="Gladieux P."/>
            <person name="Hiltunen Thoren M."/>
            <person name="Johannesson H."/>
        </authorList>
    </citation>
    <scope>NUCLEOTIDE SEQUENCE</scope>
    <source>
        <strain evidence="2">CBS 990.96</strain>
    </source>
</reference>
<evidence type="ECO:0008006" key="4">
    <source>
        <dbReference type="Google" id="ProtNLM"/>
    </source>
</evidence>
<evidence type="ECO:0000313" key="3">
    <source>
        <dbReference type="Proteomes" id="UP001301958"/>
    </source>
</evidence>
<dbReference type="EMBL" id="MU865343">
    <property type="protein sequence ID" value="KAK4226748.1"/>
    <property type="molecule type" value="Genomic_DNA"/>
</dbReference>
<keyword evidence="3" id="KW-1185">Reference proteome</keyword>
<feature type="region of interest" description="Disordered" evidence="1">
    <location>
        <begin position="72"/>
        <end position="102"/>
    </location>
</feature>
<feature type="region of interest" description="Disordered" evidence="1">
    <location>
        <begin position="1"/>
        <end position="33"/>
    </location>
</feature>
<protein>
    <recommendedName>
        <fullName evidence="4">F-box domain-containing protein</fullName>
    </recommendedName>
</protein>
<evidence type="ECO:0000313" key="2">
    <source>
        <dbReference type="EMBL" id="KAK4226748.1"/>
    </source>
</evidence>
<reference evidence="2" key="2">
    <citation type="submission" date="2023-05" db="EMBL/GenBank/DDBJ databases">
        <authorList>
            <consortium name="Lawrence Berkeley National Laboratory"/>
            <person name="Steindorff A."/>
            <person name="Hensen N."/>
            <person name="Bonometti L."/>
            <person name="Westerberg I."/>
            <person name="Brannstrom I.O."/>
            <person name="Guillou S."/>
            <person name="Cros-Aarteil S."/>
            <person name="Calhoun S."/>
            <person name="Haridas S."/>
            <person name="Kuo A."/>
            <person name="Mondo S."/>
            <person name="Pangilinan J."/>
            <person name="Riley R."/>
            <person name="Labutti K."/>
            <person name="Andreopoulos B."/>
            <person name="Lipzen A."/>
            <person name="Chen C."/>
            <person name="Yanf M."/>
            <person name="Daum C."/>
            <person name="Ng V."/>
            <person name="Clum A."/>
            <person name="Ohm R."/>
            <person name="Martin F."/>
            <person name="Silar P."/>
            <person name="Natvig D."/>
            <person name="Lalanne C."/>
            <person name="Gautier V."/>
            <person name="Ament-Velasquez S.L."/>
            <person name="Kruys A."/>
            <person name="Hutchinson M.I."/>
            <person name="Powell A.J."/>
            <person name="Barry K."/>
            <person name="Miller A.N."/>
            <person name="Grigoriev I.V."/>
            <person name="Debuchy R."/>
            <person name="Gladieux P."/>
            <person name="Thoren M.H."/>
            <person name="Johannesson H."/>
        </authorList>
    </citation>
    <scope>NUCLEOTIDE SEQUENCE</scope>
    <source>
        <strain evidence="2">CBS 990.96</strain>
    </source>
</reference>
<sequence>MASANDSHFFTSPSEQRDQQDEAEFLYNRPLREKNQQLEEENLKLKQLLRESGISWSPSLILDPNREHGIWAESTWPSGKKGTRPRPSRTTATRSSARHERRLPSLPTEIHLRILEYAMTSDFPIIDPLCKLDQESITSEEKKRGNQIAIGFLSTCRAYHVEGTEFLWSNNTFIFTSHSALRTFANVDLQYRRNIKHITMRIIAKYYDDDEDRRHIAPHPVHEPSRSRTMHIPTHIRTKEDTMARRGFKSYTWLQVVDFLDALRPPFDPKHVYGQPRPRLLPGLESLRIDLVNCPPEFLNPPGGPALHNLASHDLASTLNELQITGITDCQWGADLSNQLARMVKDDGLLLKHGTAFMQGSKGLRRITKGEHAEWRMRVVRAWKVLAKEYAEAQKRNGNPAPLNHHLAHREYHANAVRAAPEEEDHPPTIWKVRRTLWKKVPLSRECEDRDWVEFDRTSGFRIHEEQYGDDSFDVYDEDELVCHHCGVMHSPYEEDY</sequence>
<dbReference type="Proteomes" id="UP001301958">
    <property type="component" value="Unassembled WGS sequence"/>
</dbReference>
<organism evidence="2 3">
    <name type="scientific">Podospora fimiseda</name>
    <dbReference type="NCBI Taxonomy" id="252190"/>
    <lineage>
        <taxon>Eukaryota</taxon>
        <taxon>Fungi</taxon>
        <taxon>Dikarya</taxon>
        <taxon>Ascomycota</taxon>
        <taxon>Pezizomycotina</taxon>
        <taxon>Sordariomycetes</taxon>
        <taxon>Sordariomycetidae</taxon>
        <taxon>Sordariales</taxon>
        <taxon>Podosporaceae</taxon>
        <taxon>Podospora</taxon>
    </lineage>
</organism>
<name>A0AAN7BPJ3_9PEZI</name>
<feature type="compositionally biased region" description="Polar residues" evidence="1">
    <location>
        <begin position="1"/>
        <end position="14"/>
    </location>
</feature>
<gene>
    <name evidence="2" type="ORF">QBC38DRAFT_219311</name>
</gene>
<proteinExistence type="predicted"/>
<evidence type="ECO:0000256" key="1">
    <source>
        <dbReference type="SAM" id="MobiDB-lite"/>
    </source>
</evidence>
<dbReference type="PANTHER" id="PTHR38790">
    <property type="entry name" value="2EXR DOMAIN-CONTAINING PROTEIN-RELATED"/>
    <property type="match status" value="1"/>
</dbReference>